<proteinExistence type="predicted"/>
<dbReference type="Gene3D" id="3.40.50.150">
    <property type="entry name" value="Vaccinia Virus protein VP39"/>
    <property type="match status" value="1"/>
</dbReference>
<dbReference type="Proteomes" id="UP001500449">
    <property type="component" value="Unassembled WGS sequence"/>
</dbReference>
<dbReference type="NCBIfam" id="TIGR00095">
    <property type="entry name" value="16S rRNA (guanine(966)-N(2))-methyltransferase RsmD"/>
    <property type="match status" value="1"/>
</dbReference>
<keyword evidence="1" id="KW-0489">Methyltransferase</keyword>
<comment type="caution">
    <text evidence="3">The sequence shown here is derived from an EMBL/GenBank/DDBJ whole genome shotgun (WGS) entry which is preliminary data.</text>
</comment>
<protein>
    <submittedName>
        <fullName evidence="3">16S rRNA (Guanine(966)-N(2))-methyltransferase RsmD</fullName>
    </submittedName>
</protein>
<keyword evidence="4" id="KW-1185">Reference proteome</keyword>
<sequence>MTRIIAGKAGGRRLAVPSEGTRPTSDRVREALFSALAHDPGLEGAVVLDLCAGSGALGLEALSRGAAHATFVEMDRRAVAVLRRNVEAVGLGGDVRYGPAGTVLETAPGRAHDLVLVDPPYAEPDEAIARWLRTGRRTGWISDDAVVVVERARSTGAFGWPEGVEGLRERRYGDTVIHVGGCYGPAMPGETR</sequence>
<dbReference type="Pfam" id="PF03602">
    <property type="entry name" value="Cons_hypoth95"/>
    <property type="match status" value="1"/>
</dbReference>
<dbReference type="CDD" id="cd02440">
    <property type="entry name" value="AdoMet_MTases"/>
    <property type="match status" value="1"/>
</dbReference>
<evidence type="ECO:0000256" key="2">
    <source>
        <dbReference type="ARBA" id="ARBA00022679"/>
    </source>
</evidence>
<organism evidence="3 4">
    <name type="scientific">Pseudonocardia ailaonensis</name>
    <dbReference type="NCBI Taxonomy" id="367279"/>
    <lineage>
        <taxon>Bacteria</taxon>
        <taxon>Bacillati</taxon>
        <taxon>Actinomycetota</taxon>
        <taxon>Actinomycetes</taxon>
        <taxon>Pseudonocardiales</taxon>
        <taxon>Pseudonocardiaceae</taxon>
        <taxon>Pseudonocardia</taxon>
    </lineage>
</organism>
<evidence type="ECO:0000256" key="1">
    <source>
        <dbReference type="ARBA" id="ARBA00022603"/>
    </source>
</evidence>
<evidence type="ECO:0000313" key="4">
    <source>
        <dbReference type="Proteomes" id="UP001500449"/>
    </source>
</evidence>
<dbReference type="InterPro" id="IPR004398">
    <property type="entry name" value="RNA_MeTrfase_RsmD"/>
</dbReference>
<evidence type="ECO:0000313" key="3">
    <source>
        <dbReference type="EMBL" id="GAA1874463.1"/>
    </source>
</evidence>
<name>A0ABN2NMG7_9PSEU</name>
<dbReference type="PANTHER" id="PTHR43542">
    <property type="entry name" value="METHYLTRANSFERASE"/>
    <property type="match status" value="1"/>
</dbReference>
<keyword evidence="2" id="KW-0808">Transferase</keyword>
<dbReference type="PIRSF" id="PIRSF004553">
    <property type="entry name" value="CHP00095"/>
    <property type="match status" value="1"/>
</dbReference>
<dbReference type="EMBL" id="BAAAQK010000027">
    <property type="protein sequence ID" value="GAA1874463.1"/>
    <property type="molecule type" value="Genomic_DNA"/>
</dbReference>
<dbReference type="SUPFAM" id="SSF53335">
    <property type="entry name" value="S-adenosyl-L-methionine-dependent methyltransferases"/>
    <property type="match status" value="1"/>
</dbReference>
<dbReference type="InterPro" id="IPR029063">
    <property type="entry name" value="SAM-dependent_MTases_sf"/>
</dbReference>
<dbReference type="PANTHER" id="PTHR43542:SF1">
    <property type="entry name" value="METHYLTRANSFERASE"/>
    <property type="match status" value="1"/>
</dbReference>
<gene>
    <name evidence="3" type="primary">rsmD</name>
    <name evidence="3" type="ORF">GCM10009836_64450</name>
</gene>
<accession>A0ABN2NMG7</accession>
<reference evidence="3 4" key="1">
    <citation type="journal article" date="2019" name="Int. J. Syst. Evol. Microbiol.">
        <title>The Global Catalogue of Microorganisms (GCM) 10K type strain sequencing project: providing services to taxonomists for standard genome sequencing and annotation.</title>
        <authorList>
            <consortium name="The Broad Institute Genomics Platform"/>
            <consortium name="The Broad Institute Genome Sequencing Center for Infectious Disease"/>
            <person name="Wu L."/>
            <person name="Ma J."/>
        </authorList>
    </citation>
    <scope>NUCLEOTIDE SEQUENCE [LARGE SCALE GENOMIC DNA]</scope>
    <source>
        <strain evidence="3 4">JCM 16009</strain>
    </source>
</reference>